<feature type="transmembrane region" description="Helical" evidence="2">
    <location>
        <begin position="334"/>
        <end position="353"/>
    </location>
</feature>
<proteinExistence type="predicted"/>
<feature type="repeat" description="TPR" evidence="1">
    <location>
        <begin position="235"/>
        <end position="268"/>
    </location>
</feature>
<evidence type="ECO:0000256" key="2">
    <source>
        <dbReference type="SAM" id="Phobius"/>
    </source>
</evidence>
<keyword evidence="5" id="KW-1185">Reference proteome</keyword>
<evidence type="ECO:0000313" key="3">
    <source>
        <dbReference type="EMBL" id="MBD3906440.1"/>
    </source>
</evidence>
<dbReference type="EMBL" id="JACXXP010000032">
    <property type="protein sequence ID" value="MBD3906440.1"/>
    <property type="molecule type" value="Genomic_DNA"/>
</dbReference>
<reference evidence="4" key="1">
    <citation type="submission" date="2021-11" db="EMBL/GenBank/DDBJ databases">
        <title>Description of novel Chryseobacterium species.</title>
        <authorList>
            <person name="Saticioglu I.B."/>
            <person name="Ay H."/>
            <person name="Altun S."/>
            <person name="Duman M."/>
        </authorList>
    </citation>
    <scope>NUCLEOTIDE SEQUENCE</scope>
    <source>
        <strain evidence="4">C-39</strain>
    </source>
</reference>
<dbReference type="Proteomes" id="UP000603715">
    <property type="component" value="Unassembled WGS sequence"/>
</dbReference>
<keyword evidence="2" id="KW-1133">Transmembrane helix</keyword>
<dbReference type="InterPro" id="IPR016032">
    <property type="entry name" value="Sig_transdc_resp-reg_C-effctor"/>
</dbReference>
<evidence type="ECO:0000256" key="1">
    <source>
        <dbReference type="PROSITE-ProRule" id="PRU00339"/>
    </source>
</evidence>
<comment type="caution">
    <text evidence="4">The sequence shown here is derived from an EMBL/GenBank/DDBJ whole genome shotgun (WGS) entry which is preliminary data.</text>
</comment>
<dbReference type="SUPFAM" id="SSF48452">
    <property type="entry name" value="TPR-like"/>
    <property type="match status" value="1"/>
</dbReference>
<dbReference type="Gene3D" id="1.25.40.10">
    <property type="entry name" value="Tetratricopeptide repeat domain"/>
    <property type="match status" value="1"/>
</dbReference>
<gene>
    <name evidence="3" type="ORF">IEW27_17800</name>
    <name evidence="4" type="ORF">LNP80_21810</name>
</gene>
<sequence>MKHLARAILLFIFIIGESVNAQTKKDLKNKVISNSKLFKTNIDNAYIELHSLLKESRQLKDSLSELKILDRKCRYFYRKNMLDSLIISSEKLQKRSSEYNNAYYEAMSDIYMAETYSMNEFHDKAISYLSSAYDLLQKENPKSEKIFYAKANVLSSFANIYLDKNEPRNAAKKVFEEIQSGSEINDTEERQRFQYLNYSNLSNIYSQLDVDSAYDYAMTSIRLKAKNFPDDQTMMINYSVIGLYFKKKKNYQAAISNFHKALYVNKINGTNLNMNAVYMSLHEIYHNLNIKESAIFYQNKIKEYDLQALSSKYNSLKEVIKRDKKEEKKPLKKYLVWIFIGSVVIGCITIYFVKRKAKSTNEVFNSETVSPIPVLSESVSTEPILPETYHHLIDLLEKKDPAFMFAFEKVYPKFRENLLAKNAELQLSEIEFCALLKIQLTTKEIAKYTFIEIRTVQNKKYKLRKKFEIPTNLDIYTWINQF</sequence>
<dbReference type="PROSITE" id="PS50005">
    <property type="entry name" value="TPR"/>
    <property type="match status" value="1"/>
</dbReference>
<protein>
    <recommendedName>
        <fullName evidence="7">HTH luxR-type domain-containing protein</fullName>
    </recommendedName>
</protein>
<dbReference type="AlphaFoldDB" id="A0A9Q3YTS8"/>
<dbReference type="Proteomes" id="UP001107960">
    <property type="component" value="Unassembled WGS sequence"/>
</dbReference>
<dbReference type="SUPFAM" id="SSF46894">
    <property type="entry name" value="C-terminal effector domain of the bipartite response regulators"/>
    <property type="match status" value="1"/>
</dbReference>
<dbReference type="InterPro" id="IPR036388">
    <property type="entry name" value="WH-like_DNA-bd_sf"/>
</dbReference>
<evidence type="ECO:0000313" key="6">
    <source>
        <dbReference type="Proteomes" id="UP001107960"/>
    </source>
</evidence>
<reference evidence="5" key="2">
    <citation type="submission" date="2023-07" db="EMBL/GenBank/DDBJ databases">
        <title>Description of novel Chryseobacterium sp. strain C-2.</title>
        <authorList>
            <person name="Saticioglu I.B."/>
        </authorList>
    </citation>
    <scope>NUCLEOTIDE SEQUENCE [LARGE SCALE GENOMIC DNA]</scope>
    <source>
        <strain evidence="5">C-2</strain>
    </source>
</reference>
<dbReference type="GO" id="GO:0003677">
    <property type="term" value="F:DNA binding"/>
    <property type="evidence" value="ECO:0007669"/>
    <property type="project" value="InterPro"/>
</dbReference>
<evidence type="ECO:0000313" key="4">
    <source>
        <dbReference type="EMBL" id="MCC9036848.1"/>
    </source>
</evidence>
<keyword evidence="2" id="KW-0812">Transmembrane</keyword>
<dbReference type="GO" id="GO:0006355">
    <property type="term" value="P:regulation of DNA-templated transcription"/>
    <property type="evidence" value="ECO:0007669"/>
    <property type="project" value="InterPro"/>
</dbReference>
<evidence type="ECO:0000313" key="5">
    <source>
        <dbReference type="Proteomes" id="UP000603715"/>
    </source>
</evidence>
<keyword evidence="1" id="KW-0802">TPR repeat</keyword>
<dbReference type="Gene3D" id="1.10.10.10">
    <property type="entry name" value="Winged helix-like DNA-binding domain superfamily/Winged helix DNA-binding domain"/>
    <property type="match status" value="1"/>
</dbReference>
<accession>A0A9Q3YTS8</accession>
<organism evidence="4 6">
    <name type="scientific">Chryseobacterium muglaense</name>
    <dbReference type="NCBI Taxonomy" id="2893752"/>
    <lineage>
        <taxon>Bacteria</taxon>
        <taxon>Pseudomonadati</taxon>
        <taxon>Bacteroidota</taxon>
        <taxon>Flavobacteriia</taxon>
        <taxon>Flavobacteriales</taxon>
        <taxon>Weeksellaceae</taxon>
        <taxon>Chryseobacterium group</taxon>
        <taxon>Chryseobacterium</taxon>
    </lineage>
</organism>
<dbReference type="RefSeq" id="WP_191180853.1">
    <property type="nucleotide sequence ID" value="NZ_JACXXP010000032.1"/>
</dbReference>
<dbReference type="InterPro" id="IPR019734">
    <property type="entry name" value="TPR_rpt"/>
</dbReference>
<dbReference type="EMBL" id="JAJJML010000001">
    <property type="protein sequence ID" value="MCC9036848.1"/>
    <property type="molecule type" value="Genomic_DNA"/>
</dbReference>
<evidence type="ECO:0008006" key="7">
    <source>
        <dbReference type="Google" id="ProtNLM"/>
    </source>
</evidence>
<dbReference type="InterPro" id="IPR011990">
    <property type="entry name" value="TPR-like_helical_dom_sf"/>
</dbReference>
<keyword evidence="2" id="KW-0472">Membrane</keyword>
<name>A0A9Q3YTS8_9FLAO</name>
<reference evidence="3" key="3">
    <citation type="submission" date="2024-05" db="EMBL/GenBank/DDBJ databases">
        <title>Description of novel Chryseobacterium sp. strain C-2.</title>
        <authorList>
            <person name="Saticioglu I.B."/>
        </authorList>
    </citation>
    <scope>NUCLEOTIDE SEQUENCE</scope>
    <source>
        <strain evidence="3">C-2</strain>
    </source>
</reference>